<name>A0A261UBB3_9BORD</name>
<dbReference type="EMBL" id="NEVQ01000008">
    <property type="protein sequence ID" value="OZI59199.1"/>
    <property type="molecule type" value="Genomic_DNA"/>
</dbReference>
<dbReference type="Proteomes" id="UP000216885">
    <property type="component" value="Unassembled WGS sequence"/>
</dbReference>
<dbReference type="RefSeq" id="WP_094837429.1">
    <property type="nucleotide sequence ID" value="NZ_NEVQ01000008.1"/>
</dbReference>
<comment type="caution">
    <text evidence="2">The sequence shown here is derived from an EMBL/GenBank/DDBJ whole genome shotgun (WGS) entry which is preliminary data.</text>
</comment>
<accession>A0A261UBB3</accession>
<proteinExistence type="predicted"/>
<feature type="transmembrane region" description="Helical" evidence="1">
    <location>
        <begin position="7"/>
        <end position="25"/>
    </location>
</feature>
<keyword evidence="1" id="KW-0812">Transmembrane</keyword>
<reference evidence="2 3" key="1">
    <citation type="submission" date="2017-05" db="EMBL/GenBank/DDBJ databases">
        <title>Complete and WGS of Bordetella genogroups.</title>
        <authorList>
            <person name="Spilker T."/>
            <person name="LiPuma J."/>
        </authorList>
    </citation>
    <scope>NUCLEOTIDE SEQUENCE [LARGE SCALE GENOMIC DNA]</scope>
    <source>
        <strain evidence="2 3">AU9919</strain>
    </source>
</reference>
<keyword evidence="1" id="KW-0472">Membrane</keyword>
<sequence length="84" mass="9016">MSKGERRTIGALSIILAVIAGVLGFLVQPLFGAIAFFAVYIGIFCVVYERSDRSPGQGAAVALLMLIGIVACAALEMYFWIENM</sequence>
<feature type="transmembrane region" description="Helical" evidence="1">
    <location>
        <begin position="60"/>
        <end position="81"/>
    </location>
</feature>
<evidence type="ECO:0000313" key="2">
    <source>
        <dbReference type="EMBL" id="OZI59199.1"/>
    </source>
</evidence>
<protein>
    <recommendedName>
        <fullName evidence="4">DUF4190 domain-containing protein</fullName>
    </recommendedName>
</protein>
<keyword evidence="1" id="KW-1133">Transmembrane helix</keyword>
<gene>
    <name evidence="2" type="ORF">CAL20_06150</name>
</gene>
<organism evidence="2 3">
    <name type="scientific">Bordetella genomosp. 4</name>
    <dbReference type="NCBI Taxonomy" id="463044"/>
    <lineage>
        <taxon>Bacteria</taxon>
        <taxon>Pseudomonadati</taxon>
        <taxon>Pseudomonadota</taxon>
        <taxon>Betaproteobacteria</taxon>
        <taxon>Burkholderiales</taxon>
        <taxon>Alcaligenaceae</taxon>
        <taxon>Bordetella</taxon>
    </lineage>
</organism>
<evidence type="ECO:0008006" key="4">
    <source>
        <dbReference type="Google" id="ProtNLM"/>
    </source>
</evidence>
<keyword evidence="3" id="KW-1185">Reference proteome</keyword>
<feature type="transmembrane region" description="Helical" evidence="1">
    <location>
        <begin position="31"/>
        <end position="48"/>
    </location>
</feature>
<dbReference type="AlphaFoldDB" id="A0A261UBB3"/>
<evidence type="ECO:0000256" key="1">
    <source>
        <dbReference type="SAM" id="Phobius"/>
    </source>
</evidence>
<evidence type="ECO:0000313" key="3">
    <source>
        <dbReference type="Proteomes" id="UP000216885"/>
    </source>
</evidence>